<dbReference type="Pfam" id="PF01596">
    <property type="entry name" value="Methyltransf_3"/>
    <property type="match status" value="1"/>
</dbReference>
<dbReference type="Proteomes" id="UP000242498">
    <property type="component" value="Chromosome I"/>
</dbReference>
<dbReference type="RefSeq" id="WP_096292670.1">
    <property type="nucleotide sequence ID" value="NZ_LT907782.1"/>
</dbReference>
<dbReference type="PANTHER" id="PTHR10509:SF14">
    <property type="entry name" value="CAFFEOYL-COA O-METHYLTRANSFERASE 3-RELATED"/>
    <property type="match status" value="1"/>
</dbReference>
<dbReference type="GO" id="GO:0008171">
    <property type="term" value="F:O-methyltransferase activity"/>
    <property type="evidence" value="ECO:0007669"/>
    <property type="project" value="InterPro"/>
</dbReference>
<dbReference type="GO" id="GO:0032259">
    <property type="term" value="P:methylation"/>
    <property type="evidence" value="ECO:0007669"/>
    <property type="project" value="UniProtKB-KW"/>
</dbReference>
<dbReference type="InterPro" id="IPR050362">
    <property type="entry name" value="Cation-dep_OMT"/>
</dbReference>
<name>A0A285BYR1_9PROT</name>
<evidence type="ECO:0000256" key="2">
    <source>
        <dbReference type="ARBA" id="ARBA00022679"/>
    </source>
</evidence>
<dbReference type="PROSITE" id="PS51682">
    <property type="entry name" value="SAM_OMT_I"/>
    <property type="match status" value="1"/>
</dbReference>
<gene>
    <name evidence="4" type="ORF">SAMN06296273_1467</name>
</gene>
<dbReference type="EMBL" id="LT907782">
    <property type="protein sequence ID" value="SNX60008.1"/>
    <property type="molecule type" value="Genomic_DNA"/>
</dbReference>
<sequence>MDNFRSADSNDSEGLIPVNPAIETYMRSLVTCTDHPVLFEMEEFARLRNFPIVNRLVGIFLKAQASMINAKRVFEFGSGYGYSAYWFAQAVGSDGRVICSDSDTANCDRAETYLSTADLWQRIEFYVGQAQDVFGQTEGLFDICYNDVDKNAYPEIWKMAKYRIRPGGLYIADNVLWHGRVAIHACPNKVAESTAAIVKHNQMIFNDSDFEVFINPIRDGVLVARKK</sequence>
<dbReference type="InterPro" id="IPR029063">
    <property type="entry name" value="SAM-dependent_MTases_sf"/>
</dbReference>
<dbReference type="OrthoDB" id="9799672at2"/>
<evidence type="ECO:0000313" key="4">
    <source>
        <dbReference type="EMBL" id="SNX60008.1"/>
    </source>
</evidence>
<evidence type="ECO:0000256" key="1">
    <source>
        <dbReference type="ARBA" id="ARBA00022603"/>
    </source>
</evidence>
<evidence type="ECO:0000256" key="3">
    <source>
        <dbReference type="ARBA" id="ARBA00022691"/>
    </source>
</evidence>
<dbReference type="GO" id="GO:0008757">
    <property type="term" value="F:S-adenosylmethionine-dependent methyltransferase activity"/>
    <property type="evidence" value="ECO:0007669"/>
    <property type="project" value="TreeGrafter"/>
</dbReference>
<reference evidence="4 5" key="1">
    <citation type="submission" date="2017-08" db="EMBL/GenBank/DDBJ databases">
        <authorList>
            <person name="de Groot N.N."/>
        </authorList>
    </citation>
    <scope>NUCLEOTIDE SEQUENCE [LARGE SCALE GENOMIC DNA]</scope>
    <source>
        <strain evidence="4 5">Nm15</strain>
    </source>
</reference>
<dbReference type="SUPFAM" id="SSF53335">
    <property type="entry name" value="S-adenosyl-L-methionine-dependent methyltransferases"/>
    <property type="match status" value="1"/>
</dbReference>
<keyword evidence="1 4" id="KW-0489">Methyltransferase</keyword>
<dbReference type="AlphaFoldDB" id="A0A285BYR1"/>
<dbReference type="PANTHER" id="PTHR10509">
    <property type="entry name" value="O-METHYLTRANSFERASE-RELATED"/>
    <property type="match status" value="1"/>
</dbReference>
<keyword evidence="2 4" id="KW-0808">Transferase</keyword>
<dbReference type="InterPro" id="IPR002935">
    <property type="entry name" value="SAM_O-MeTrfase"/>
</dbReference>
<accession>A0A285BYR1</accession>
<proteinExistence type="predicted"/>
<protein>
    <submittedName>
        <fullName evidence="4">Predicted O-methyltransferase YrrM</fullName>
    </submittedName>
</protein>
<evidence type="ECO:0000313" key="5">
    <source>
        <dbReference type="Proteomes" id="UP000242498"/>
    </source>
</evidence>
<organism evidence="4 5">
    <name type="scientific">Nitrosomonas ureae</name>
    <dbReference type="NCBI Taxonomy" id="44577"/>
    <lineage>
        <taxon>Bacteria</taxon>
        <taxon>Pseudomonadati</taxon>
        <taxon>Pseudomonadota</taxon>
        <taxon>Betaproteobacteria</taxon>
        <taxon>Nitrosomonadales</taxon>
        <taxon>Nitrosomonadaceae</taxon>
        <taxon>Nitrosomonas</taxon>
    </lineage>
</organism>
<keyword evidence="3" id="KW-0949">S-adenosyl-L-methionine</keyword>
<dbReference type="Gene3D" id="3.40.50.150">
    <property type="entry name" value="Vaccinia Virus protein VP39"/>
    <property type="match status" value="1"/>
</dbReference>